<dbReference type="Gene3D" id="1.10.530.10">
    <property type="match status" value="1"/>
</dbReference>
<organism evidence="1 2">
    <name type="scientific">Burkholderia anthinoferrum</name>
    <dbReference type="NCBI Taxonomy" id="3090833"/>
    <lineage>
        <taxon>Bacteria</taxon>
        <taxon>Pseudomonadati</taxon>
        <taxon>Pseudomonadota</taxon>
        <taxon>Betaproteobacteria</taxon>
        <taxon>Burkholderiales</taxon>
        <taxon>Burkholderiaceae</taxon>
        <taxon>Burkholderia</taxon>
    </lineage>
</organism>
<gene>
    <name evidence="1" type="ORF">SB593_11750</name>
</gene>
<proteinExistence type="predicted"/>
<evidence type="ECO:0000313" key="1">
    <source>
        <dbReference type="EMBL" id="MEB2579626.1"/>
    </source>
</evidence>
<comment type="caution">
    <text evidence="1">The sequence shown here is derived from an EMBL/GenBank/DDBJ whole genome shotgun (WGS) entry which is preliminary data.</text>
</comment>
<accession>A0ABU5WKZ3</accession>
<evidence type="ECO:0008006" key="3">
    <source>
        <dbReference type="Google" id="ProtNLM"/>
    </source>
</evidence>
<dbReference type="Proteomes" id="UP001304467">
    <property type="component" value="Unassembled WGS sequence"/>
</dbReference>
<dbReference type="RefSeq" id="WP_179231717.1">
    <property type="nucleotide sequence ID" value="NZ_JAWRKY010000001.1"/>
</dbReference>
<sequence length="126" mass="13974">MAQIYFARSGSLLLCAQHRHDGAGDALTRRLAKVKDFSPISQDRYIVAIMKYKRNCLDDVKNADLERAIFTHHANNEWASLPGDQYGQGGVNIKSVKEHFEKYVADELAGNSDLAVPVGGLDDLIK</sequence>
<dbReference type="EMBL" id="JAWRLE010000015">
    <property type="protein sequence ID" value="MEB2579626.1"/>
    <property type="molecule type" value="Genomic_DNA"/>
</dbReference>
<reference evidence="1 2" key="1">
    <citation type="journal article" date="2023" name="Front. Microbiol.">
        <title>Genomic analyses of Burkholderia respiratory isolates indicates two evolutionarily distinct B. anthina clades.</title>
        <authorList>
            <person name="Pham A."/>
            <person name="Volmer J.G."/>
            <person name="Chambers D.C."/>
            <person name="Smith D.J."/>
            <person name="Reid D.W."/>
            <person name="Burr L."/>
            <person name="Wells T.J."/>
        </authorList>
    </citation>
    <scope>NUCLEOTIDE SEQUENCE [LARGE SCALE GENOMIC DNA]</scope>
    <source>
        <strain evidence="1 2">BCCIQ07A</strain>
    </source>
</reference>
<dbReference type="InterPro" id="IPR023346">
    <property type="entry name" value="Lysozyme-like_dom_sf"/>
</dbReference>
<name>A0ABU5WKZ3_9BURK</name>
<protein>
    <recommendedName>
        <fullName evidence="3">Lysozyme</fullName>
    </recommendedName>
</protein>
<keyword evidence="2" id="KW-1185">Reference proteome</keyword>
<evidence type="ECO:0000313" key="2">
    <source>
        <dbReference type="Proteomes" id="UP001304467"/>
    </source>
</evidence>
<dbReference type="SUPFAM" id="SSF53955">
    <property type="entry name" value="Lysozyme-like"/>
    <property type="match status" value="1"/>
</dbReference>